<keyword evidence="7 9" id="KW-0503">Monooxygenase</keyword>
<keyword evidence="3 8" id="KW-0349">Heme</keyword>
<protein>
    <submittedName>
        <fullName evidence="12">Cytochrome P450</fullName>
    </submittedName>
</protein>
<dbReference type="PRINTS" id="PR00385">
    <property type="entry name" value="P450"/>
</dbReference>
<name>S7Q8V1_GLOTA</name>
<dbReference type="GO" id="GO:0004497">
    <property type="term" value="F:monooxygenase activity"/>
    <property type="evidence" value="ECO:0007669"/>
    <property type="project" value="UniProtKB-KW"/>
</dbReference>
<feature type="region of interest" description="Disordered" evidence="10">
    <location>
        <begin position="548"/>
        <end position="575"/>
    </location>
</feature>
<dbReference type="InterPro" id="IPR047146">
    <property type="entry name" value="Cyt_P450_E_CYP52_fungi"/>
</dbReference>
<reference evidence="12 13" key="1">
    <citation type="journal article" date="2012" name="Science">
        <title>The Paleozoic origin of enzymatic lignin decomposition reconstructed from 31 fungal genomes.</title>
        <authorList>
            <person name="Floudas D."/>
            <person name="Binder M."/>
            <person name="Riley R."/>
            <person name="Barry K."/>
            <person name="Blanchette R.A."/>
            <person name="Henrissat B."/>
            <person name="Martinez A.T."/>
            <person name="Otillar R."/>
            <person name="Spatafora J.W."/>
            <person name="Yadav J.S."/>
            <person name="Aerts A."/>
            <person name="Benoit I."/>
            <person name="Boyd A."/>
            <person name="Carlson A."/>
            <person name="Copeland A."/>
            <person name="Coutinho P.M."/>
            <person name="de Vries R.P."/>
            <person name="Ferreira P."/>
            <person name="Findley K."/>
            <person name="Foster B."/>
            <person name="Gaskell J."/>
            <person name="Glotzer D."/>
            <person name="Gorecki P."/>
            <person name="Heitman J."/>
            <person name="Hesse C."/>
            <person name="Hori C."/>
            <person name="Igarashi K."/>
            <person name="Jurgens J.A."/>
            <person name="Kallen N."/>
            <person name="Kersten P."/>
            <person name="Kohler A."/>
            <person name="Kuees U."/>
            <person name="Kumar T.K.A."/>
            <person name="Kuo A."/>
            <person name="LaButti K."/>
            <person name="Larrondo L.F."/>
            <person name="Lindquist E."/>
            <person name="Ling A."/>
            <person name="Lombard V."/>
            <person name="Lucas S."/>
            <person name="Lundell T."/>
            <person name="Martin R."/>
            <person name="McLaughlin D.J."/>
            <person name="Morgenstern I."/>
            <person name="Morin E."/>
            <person name="Murat C."/>
            <person name="Nagy L.G."/>
            <person name="Nolan M."/>
            <person name="Ohm R.A."/>
            <person name="Patyshakuliyeva A."/>
            <person name="Rokas A."/>
            <person name="Ruiz-Duenas F.J."/>
            <person name="Sabat G."/>
            <person name="Salamov A."/>
            <person name="Samejima M."/>
            <person name="Schmutz J."/>
            <person name="Slot J.C."/>
            <person name="St John F."/>
            <person name="Stenlid J."/>
            <person name="Sun H."/>
            <person name="Sun S."/>
            <person name="Syed K."/>
            <person name="Tsang A."/>
            <person name="Wiebenga A."/>
            <person name="Young D."/>
            <person name="Pisabarro A."/>
            <person name="Eastwood D.C."/>
            <person name="Martin F."/>
            <person name="Cullen D."/>
            <person name="Grigoriev I.V."/>
            <person name="Hibbett D.S."/>
        </authorList>
    </citation>
    <scope>NUCLEOTIDE SEQUENCE [LARGE SCALE GENOMIC DNA]</scope>
    <source>
        <strain evidence="12 13">ATCC 11539</strain>
    </source>
</reference>
<gene>
    <name evidence="12" type="ORF">GLOTRDRAFT_76075</name>
</gene>
<dbReference type="InterPro" id="IPR001128">
    <property type="entry name" value="Cyt_P450"/>
</dbReference>
<dbReference type="KEGG" id="gtr:GLOTRDRAFT_76075"/>
<dbReference type="eggNOG" id="KOG0157">
    <property type="taxonomic scope" value="Eukaryota"/>
</dbReference>
<dbReference type="Pfam" id="PF00067">
    <property type="entry name" value="p450"/>
    <property type="match status" value="1"/>
</dbReference>
<accession>S7Q8V1</accession>
<sequence>MDSAPPGPVYLAYRVPALLVPLCALYVANDIAERAYGLRVSGWLLTLLYVVAIPIYVIVSSRVNEYLDNRAAAAVGAVVPTKLAHRWPLGLDIIKDNITSFKENLPSDNLLRYTEEYGNTFNFRILGENRVVTIEPEHIKALLATEFNNFEKGPVIKRQLKSVLGSGVFSSDGEMWKFHRSMTRPFFTKDRISHFDIFERHAEDAIDQMKARFKEGFAVDFQDLIARFTLDSATEFLFGHDVHSLSAGLPYPESAVEAKYANEANLKHPSTAFVKAFADAQAKLAMRGRFGSAWPLTEFWEDSAKKCMGPINAFIEPILQDALERKNNDKAGAEAEGADREVKDGETLLDHLVHCTEDQTILKDEILNMLVAGRDTTAGTLTFMVYMLSQHPDILRRLREEILTKVGPSRRPNYDDVREMKYLRAVINETLRLFPIVPLNGRTAINPTVWPSKRSDGKPYYIPAGTRVQYSVMLMHRRTDLWGPDALQFDPDRFIDERLHKYLTPNPFIFLPFNAGPRICLGQQFAYNEMSFMTVRLLQHFSGISLAPDAQPESSKPPASWATGEGRKPAEKIRPAQHLTLYATDGLWVRMTEASDDSTA</sequence>
<dbReference type="Gene3D" id="1.10.630.10">
    <property type="entry name" value="Cytochrome P450"/>
    <property type="match status" value="1"/>
</dbReference>
<organism evidence="12 13">
    <name type="scientific">Gloeophyllum trabeum (strain ATCC 11539 / FP-39264 / Madison 617)</name>
    <name type="common">Brown rot fungus</name>
    <dbReference type="NCBI Taxonomy" id="670483"/>
    <lineage>
        <taxon>Eukaryota</taxon>
        <taxon>Fungi</taxon>
        <taxon>Dikarya</taxon>
        <taxon>Basidiomycota</taxon>
        <taxon>Agaricomycotina</taxon>
        <taxon>Agaricomycetes</taxon>
        <taxon>Gloeophyllales</taxon>
        <taxon>Gloeophyllaceae</taxon>
        <taxon>Gloeophyllum</taxon>
    </lineage>
</organism>
<evidence type="ECO:0000256" key="10">
    <source>
        <dbReference type="SAM" id="MobiDB-lite"/>
    </source>
</evidence>
<keyword evidence="13" id="KW-1185">Reference proteome</keyword>
<evidence type="ECO:0000256" key="9">
    <source>
        <dbReference type="RuleBase" id="RU000461"/>
    </source>
</evidence>
<dbReference type="InterPro" id="IPR002401">
    <property type="entry name" value="Cyt_P450_E_grp-I"/>
</dbReference>
<feature type="compositionally biased region" description="Basic and acidic residues" evidence="10">
    <location>
        <begin position="565"/>
        <end position="574"/>
    </location>
</feature>
<evidence type="ECO:0000256" key="11">
    <source>
        <dbReference type="SAM" id="Phobius"/>
    </source>
</evidence>
<keyword evidence="11" id="KW-0812">Transmembrane</keyword>
<evidence type="ECO:0000256" key="5">
    <source>
        <dbReference type="ARBA" id="ARBA00023002"/>
    </source>
</evidence>
<keyword evidence="11" id="KW-1133">Transmembrane helix</keyword>
<dbReference type="InterPro" id="IPR036396">
    <property type="entry name" value="Cyt_P450_sf"/>
</dbReference>
<dbReference type="GO" id="GO:0016705">
    <property type="term" value="F:oxidoreductase activity, acting on paired donors, with incorporation or reduction of molecular oxygen"/>
    <property type="evidence" value="ECO:0007669"/>
    <property type="project" value="InterPro"/>
</dbReference>
<evidence type="ECO:0000256" key="6">
    <source>
        <dbReference type="ARBA" id="ARBA00023004"/>
    </source>
</evidence>
<dbReference type="PROSITE" id="PS00086">
    <property type="entry name" value="CYTOCHROME_P450"/>
    <property type="match status" value="1"/>
</dbReference>
<keyword evidence="11" id="KW-0472">Membrane</keyword>
<dbReference type="InterPro" id="IPR017972">
    <property type="entry name" value="Cyt_P450_CS"/>
</dbReference>
<proteinExistence type="inferred from homology"/>
<dbReference type="PANTHER" id="PTHR24287:SF1">
    <property type="entry name" value="P450, PUTATIVE (EUROFUNG)-RELATED"/>
    <property type="match status" value="1"/>
</dbReference>
<evidence type="ECO:0000256" key="7">
    <source>
        <dbReference type="ARBA" id="ARBA00023033"/>
    </source>
</evidence>
<comment type="similarity">
    <text evidence="2 9">Belongs to the cytochrome P450 family.</text>
</comment>
<evidence type="ECO:0000256" key="1">
    <source>
        <dbReference type="ARBA" id="ARBA00001971"/>
    </source>
</evidence>
<evidence type="ECO:0000313" key="12">
    <source>
        <dbReference type="EMBL" id="EPQ55858.1"/>
    </source>
</evidence>
<feature type="binding site" description="axial binding residue" evidence="8">
    <location>
        <position position="520"/>
    </location>
    <ligand>
        <name>heme</name>
        <dbReference type="ChEBI" id="CHEBI:30413"/>
    </ligand>
    <ligandPart>
        <name>Fe</name>
        <dbReference type="ChEBI" id="CHEBI:18248"/>
    </ligandPart>
</feature>
<dbReference type="EMBL" id="KB469301">
    <property type="protein sequence ID" value="EPQ55858.1"/>
    <property type="molecule type" value="Genomic_DNA"/>
</dbReference>
<feature type="transmembrane region" description="Helical" evidence="11">
    <location>
        <begin position="12"/>
        <end position="28"/>
    </location>
</feature>
<dbReference type="PANTHER" id="PTHR24287">
    <property type="entry name" value="P450, PUTATIVE (EUROFUNG)-RELATED"/>
    <property type="match status" value="1"/>
</dbReference>
<evidence type="ECO:0000256" key="2">
    <source>
        <dbReference type="ARBA" id="ARBA00010617"/>
    </source>
</evidence>
<dbReference type="HOGENOM" id="CLU_001570_27_0_1"/>
<dbReference type="GO" id="GO:0005506">
    <property type="term" value="F:iron ion binding"/>
    <property type="evidence" value="ECO:0007669"/>
    <property type="project" value="InterPro"/>
</dbReference>
<dbReference type="CDD" id="cd11063">
    <property type="entry name" value="CYP52"/>
    <property type="match status" value="1"/>
</dbReference>
<dbReference type="GeneID" id="19308568"/>
<comment type="cofactor">
    <cofactor evidence="1 8">
        <name>heme</name>
        <dbReference type="ChEBI" id="CHEBI:30413"/>
    </cofactor>
</comment>
<dbReference type="GO" id="GO:0020037">
    <property type="term" value="F:heme binding"/>
    <property type="evidence" value="ECO:0007669"/>
    <property type="project" value="InterPro"/>
</dbReference>
<feature type="transmembrane region" description="Helical" evidence="11">
    <location>
        <begin position="40"/>
        <end position="59"/>
    </location>
</feature>
<dbReference type="AlphaFoldDB" id="S7Q8V1"/>
<evidence type="ECO:0000313" key="13">
    <source>
        <dbReference type="Proteomes" id="UP000030669"/>
    </source>
</evidence>
<keyword evidence="5 9" id="KW-0560">Oxidoreductase</keyword>
<evidence type="ECO:0000256" key="3">
    <source>
        <dbReference type="ARBA" id="ARBA00022617"/>
    </source>
</evidence>
<dbReference type="Proteomes" id="UP000030669">
    <property type="component" value="Unassembled WGS sequence"/>
</dbReference>
<dbReference type="SUPFAM" id="SSF48264">
    <property type="entry name" value="Cytochrome P450"/>
    <property type="match status" value="1"/>
</dbReference>
<keyword evidence="4 8" id="KW-0479">Metal-binding</keyword>
<evidence type="ECO:0000256" key="4">
    <source>
        <dbReference type="ARBA" id="ARBA00022723"/>
    </source>
</evidence>
<dbReference type="RefSeq" id="XP_007865885.1">
    <property type="nucleotide sequence ID" value="XM_007867694.1"/>
</dbReference>
<keyword evidence="6 8" id="KW-0408">Iron</keyword>
<dbReference type="OrthoDB" id="1470350at2759"/>
<dbReference type="PRINTS" id="PR00463">
    <property type="entry name" value="EP450I"/>
</dbReference>
<evidence type="ECO:0000256" key="8">
    <source>
        <dbReference type="PIRSR" id="PIRSR602401-1"/>
    </source>
</evidence>
<dbReference type="OMA" id="TTIAFRI"/>